<evidence type="ECO:0000313" key="4">
    <source>
        <dbReference type="EMBL" id="KAK0741252.1"/>
    </source>
</evidence>
<feature type="compositionally biased region" description="Basic and acidic residues" evidence="2">
    <location>
        <begin position="1163"/>
        <end position="1175"/>
    </location>
</feature>
<dbReference type="GO" id="GO:0005938">
    <property type="term" value="C:cell cortex"/>
    <property type="evidence" value="ECO:0007669"/>
    <property type="project" value="InterPro"/>
</dbReference>
<feature type="region of interest" description="Disordered" evidence="2">
    <location>
        <begin position="363"/>
        <end position="400"/>
    </location>
</feature>
<feature type="region of interest" description="Disordered" evidence="2">
    <location>
        <begin position="702"/>
        <end position="787"/>
    </location>
</feature>
<feature type="compositionally biased region" description="Polar residues" evidence="2">
    <location>
        <begin position="448"/>
        <end position="463"/>
    </location>
</feature>
<gene>
    <name evidence="4" type="ORF">B0T18DRAFT_432395</name>
</gene>
<dbReference type="EMBL" id="JAUKUD010000006">
    <property type="protein sequence ID" value="KAK0741252.1"/>
    <property type="molecule type" value="Genomic_DNA"/>
</dbReference>
<protein>
    <recommendedName>
        <fullName evidence="3">Pleckstrin homology domain-containing protein</fullName>
    </recommendedName>
</protein>
<feature type="region of interest" description="Disordered" evidence="2">
    <location>
        <begin position="580"/>
        <end position="679"/>
    </location>
</feature>
<dbReference type="Proteomes" id="UP001172155">
    <property type="component" value="Unassembled WGS sequence"/>
</dbReference>
<evidence type="ECO:0000256" key="1">
    <source>
        <dbReference type="SAM" id="Coils"/>
    </source>
</evidence>
<feature type="compositionally biased region" description="Low complexity" evidence="2">
    <location>
        <begin position="42"/>
        <end position="53"/>
    </location>
</feature>
<feature type="region of interest" description="Disordered" evidence="2">
    <location>
        <begin position="801"/>
        <end position="918"/>
    </location>
</feature>
<sequence>MALWETEDESPGPAASLPTPADTPYRTPSRNVSRSSRKSRRSVTPPGKSGKSSSPPPVPGERGSKRSSRDMGREDAISPFDPRRFTPTLHANLVSEILSLRRDQEEKIKIIEGLETSLHDSRGETETLQETLLATGKESRSLKRQLALLEGGTSSALGELARERDDAVESAAETKKRFEAMQKKMRGQEEDSERVHRQWAKEKDEWEEEKRKYERKVHVTETRLKAVLDEVAAYQAAQVGAQDAVESEVEDQAKDNDAASVRTMSMTNSIRFSMVNGAANANGNSLADELGDGYDDESDYGGRESVLSNVGHNLHTRHMSRDSLLSRTHSHRRRQSNDSLMRPGSVARGRLHQNRAALELLEDRGVINEDDETPPAAPRANYVDTGVQFSPPPSPKIVPVKPSTPEPSLFAQRLERFQEFDSPPRVDMEIEANQRRKRVHLSHPLSIKTPTSSPMVNGSSQTAEGPLSPPRTPKTPYQETPPTPKLEKPAMVTSATQTDIHPPLQPSFLNFEPLSIPSISIIPPTSRPTTPREPRLPQLTKDVGCQVSILHSTPMASVAVQTEEIRVDLRWDKLPAHLHPSAITSRPSSPALPSAEAVGEDGRQFTPIPGNVPPRNPRRLTTKRSLSEMPSSPPMPSSYVLEDETRDAYPGNNDDGPLSGQRAPMRRPPRISSLFAGFDGGSSDEIDEFLDGELSDSEYRTALSAPRHNKSGTSRGTKRSSGGTIGSTDQVFSHRMSGGRYSRNSEEHENYGSANVYHAPRDSLESKLSRSSSTRGPRSSMLGMRSSGMRKAAMIQNGIATHQRVRSPSLTDPKEPPFPIPTRASSRKPPVSVSAPSDGRNSPNGIFHRRGSSRSHYRSNSIRKVRSAAALPRNQRNRRQGSQSPPPFSMPTERPESPGLPPLPQNDITTPRNRDSYNYGKYKTHKHQLSTNTAETNVASVASSAQATGVVDAIAQTMVGEWMFKYVRRRKSFGVADAKGGDETSNDRHKRWVWLAPYERAILWSSKQPASGSALMGKAGRKLTIQSVLDVKDDNPPPKGSGPLFNRSILILTPQRALKFTAINADRHYVWLTSLSFLAHSTQAIPESLIVPPMPPKPPVEEYELPKLKNRRPGIRDSIRLTKSKAAIIKSDPINASSSQIDSMPPSIPSYRPALPELPEPYEQTHTRDLSRDTAEPPVIARFHDRSSQVHGRKRSNTGGHVPPPLSFRGFSGPAPSSYHHAPTNSTAGNSIGTAGSSDIYSNGGASSAMGSSAMGSGGVTWATGSVRTSEASSRPSGPVMSNFFDAIGTMRMEAFISPLAFSQLSNAPSEPDDFRRVARRRSKELRRKASRSRQRESLQSRQRDSYQSKGTRGTDDLDEWFLRDDPFRGF</sequence>
<feature type="region of interest" description="Disordered" evidence="2">
    <location>
        <begin position="290"/>
        <end position="351"/>
    </location>
</feature>
<accession>A0AA40EKX9</accession>
<feature type="region of interest" description="Disordered" evidence="2">
    <location>
        <begin position="1"/>
        <end position="86"/>
    </location>
</feature>
<feature type="compositionally biased region" description="Low complexity" evidence="2">
    <location>
        <begin position="769"/>
        <end position="787"/>
    </location>
</feature>
<dbReference type="GO" id="GO:0005543">
    <property type="term" value="F:phospholipid binding"/>
    <property type="evidence" value="ECO:0007669"/>
    <property type="project" value="InterPro"/>
</dbReference>
<organism evidence="4 5">
    <name type="scientific">Schizothecium vesticola</name>
    <dbReference type="NCBI Taxonomy" id="314040"/>
    <lineage>
        <taxon>Eukaryota</taxon>
        <taxon>Fungi</taxon>
        <taxon>Dikarya</taxon>
        <taxon>Ascomycota</taxon>
        <taxon>Pezizomycotina</taxon>
        <taxon>Sordariomycetes</taxon>
        <taxon>Sordariomycetidae</taxon>
        <taxon>Sordariales</taxon>
        <taxon>Schizotheciaceae</taxon>
        <taxon>Schizothecium</taxon>
    </lineage>
</organism>
<dbReference type="GO" id="GO:0000226">
    <property type="term" value="P:microtubule cytoskeleton organization"/>
    <property type="evidence" value="ECO:0007669"/>
    <property type="project" value="TreeGrafter"/>
</dbReference>
<dbReference type="GO" id="GO:0005739">
    <property type="term" value="C:mitochondrion"/>
    <property type="evidence" value="ECO:0007669"/>
    <property type="project" value="TreeGrafter"/>
</dbReference>
<feature type="compositionally biased region" description="Basic and acidic residues" evidence="2">
    <location>
        <begin position="62"/>
        <end position="84"/>
    </location>
</feature>
<feature type="region of interest" description="Disordered" evidence="2">
    <location>
        <begin position="433"/>
        <end position="487"/>
    </location>
</feature>
<evidence type="ECO:0000256" key="2">
    <source>
        <dbReference type="SAM" id="MobiDB-lite"/>
    </source>
</evidence>
<feature type="compositionally biased region" description="Acidic residues" evidence="2">
    <location>
        <begin position="1"/>
        <end position="10"/>
    </location>
</feature>
<feature type="compositionally biased region" description="Basic residues" evidence="2">
    <location>
        <begin position="847"/>
        <end position="866"/>
    </location>
</feature>
<feature type="compositionally biased region" description="Pro residues" evidence="2">
    <location>
        <begin position="467"/>
        <end position="484"/>
    </location>
</feature>
<feature type="domain" description="Pleckstrin homology" evidence="3">
    <location>
        <begin position="950"/>
        <end position="1081"/>
    </location>
</feature>
<dbReference type="GO" id="GO:0032065">
    <property type="term" value="P:maintenance of protein location in cell cortex"/>
    <property type="evidence" value="ECO:0007669"/>
    <property type="project" value="InterPro"/>
</dbReference>
<dbReference type="Pfam" id="PF12814">
    <property type="entry name" value="Mcp5_PH"/>
    <property type="match status" value="1"/>
</dbReference>
<dbReference type="PANTHER" id="PTHR28190">
    <property type="entry name" value="NUCLEAR MIGRATION PROTEIN NUM1"/>
    <property type="match status" value="1"/>
</dbReference>
<feature type="compositionally biased region" description="Basic and acidic residues" evidence="2">
    <location>
        <begin position="759"/>
        <end position="768"/>
    </location>
</feature>
<reference evidence="4" key="1">
    <citation type="submission" date="2023-06" db="EMBL/GenBank/DDBJ databases">
        <title>Genome-scale phylogeny and comparative genomics of the fungal order Sordariales.</title>
        <authorList>
            <consortium name="Lawrence Berkeley National Laboratory"/>
            <person name="Hensen N."/>
            <person name="Bonometti L."/>
            <person name="Westerberg I."/>
            <person name="Brannstrom I.O."/>
            <person name="Guillou S."/>
            <person name="Cros-Aarteil S."/>
            <person name="Calhoun S."/>
            <person name="Haridas S."/>
            <person name="Kuo A."/>
            <person name="Mondo S."/>
            <person name="Pangilinan J."/>
            <person name="Riley R."/>
            <person name="LaButti K."/>
            <person name="Andreopoulos B."/>
            <person name="Lipzen A."/>
            <person name="Chen C."/>
            <person name="Yanf M."/>
            <person name="Daum C."/>
            <person name="Ng V."/>
            <person name="Clum A."/>
            <person name="Steindorff A."/>
            <person name="Ohm R."/>
            <person name="Martin F."/>
            <person name="Silar P."/>
            <person name="Natvig D."/>
            <person name="Lalanne C."/>
            <person name="Gautier V."/>
            <person name="Ament-velasquez S.L."/>
            <person name="Kruys A."/>
            <person name="Hutchinson M.I."/>
            <person name="Powell A.J."/>
            <person name="Barry K."/>
            <person name="Miller A.N."/>
            <person name="Grigoriev I.V."/>
            <person name="Debuchy R."/>
            <person name="Gladieux P."/>
            <person name="Thoren M.H."/>
            <person name="Johannesson H."/>
        </authorList>
    </citation>
    <scope>NUCLEOTIDE SEQUENCE</scope>
    <source>
        <strain evidence="4">SMH3187-1</strain>
    </source>
</reference>
<feature type="region of interest" description="Disordered" evidence="2">
    <location>
        <begin position="1136"/>
        <end position="1231"/>
    </location>
</feature>
<feature type="compositionally biased region" description="Low complexity" evidence="2">
    <location>
        <begin position="711"/>
        <end position="728"/>
    </location>
</feature>
<proteinExistence type="predicted"/>
<feature type="compositionally biased region" description="Acidic residues" evidence="2">
    <location>
        <begin position="290"/>
        <end position="299"/>
    </location>
</feature>
<feature type="compositionally biased region" description="Basic and acidic residues" evidence="2">
    <location>
        <begin position="1334"/>
        <end position="1371"/>
    </location>
</feature>
<comment type="caution">
    <text evidence="4">The sequence shown here is derived from an EMBL/GenBank/DDBJ whole genome shotgun (WGS) entry which is preliminary data.</text>
</comment>
<evidence type="ECO:0000313" key="5">
    <source>
        <dbReference type="Proteomes" id="UP001172155"/>
    </source>
</evidence>
<feature type="compositionally biased region" description="Basic residues" evidence="2">
    <location>
        <begin position="1318"/>
        <end position="1333"/>
    </location>
</feature>
<dbReference type="GO" id="GO:0015631">
    <property type="term" value="F:tubulin binding"/>
    <property type="evidence" value="ECO:0007669"/>
    <property type="project" value="TreeGrafter"/>
</dbReference>
<keyword evidence="1" id="KW-0175">Coiled coil</keyword>
<evidence type="ECO:0000259" key="3">
    <source>
        <dbReference type="Pfam" id="PF12814"/>
    </source>
</evidence>
<dbReference type="InterPro" id="IPR053005">
    <property type="entry name" value="Nuclear_Pos-Cytoskel_Interact"/>
</dbReference>
<dbReference type="InterPro" id="IPR024774">
    <property type="entry name" value="PH_dom-Mcp5-type"/>
</dbReference>
<dbReference type="PANTHER" id="PTHR28190:SF2">
    <property type="entry name" value="MIGRATION PROTEIN, PUTATIVE (AFU_ORTHOLOGUE AFUA_2G07730)-RELATED"/>
    <property type="match status" value="1"/>
</dbReference>
<name>A0AA40EKX9_9PEZI</name>
<feature type="coiled-coil region" evidence="1">
    <location>
        <begin position="171"/>
        <end position="223"/>
    </location>
</feature>
<feature type="region of interest" description="Disordered" evidence="2">
    <location>
        <begin position="1307"/>
        <end position="1371"/>
    </location>
</feature>
<keyword evidence="5" id="KW-1185">Reference proteome</keyword>